<gene>
    <name evidence="2" type="primary">Aste57867_17219</name>
    <name evidence="1" type="ORF">As57867_017160</name>
    <name evidence="2" type="ORF">ASTE57867_17219</name>
</gene>
<sequence>MSAAHSVINLHDYSIDESLVHSLKHRQFVADIDMAILAAAARKLAQKKATRRHQSMLNQRRYRADQKRTNNELYGTVTTLYTEVARLEGRVEALRLSIPVAMRTFEPETRVVSKYFCMFENGFTKQHDGPLHALQTSFLSSVMRDDLEFMGHIGLDKLLLQWRTFVSCFGSFRFEVCTLNAVAFSPEVVVHADTVIHLRITRQTIEILFRDLLGNEPLTQRLIGQVLLLPVQTRFTFDNDLQVSRFDTHSNMALALSNLLGNMGDTMTALSHCRMRESTEIIMLDDDKRE</sequence>
<dbReference type="EMBL" id="CAADRA010006079">
    <property type="protein sequence ID" value="VFT93976.1"/>
    <property type="molecule type" value="Genomic_DNA"/>
</dbReference>
<dbReference type="Proteomes" id="UP000332933">
    <property type="component" value="Unassembled WGS sequence"/>
</dbReference>
<keyword evidence="3" id="KW-1185">Reference proteome</keyword>
<dbReference type="EMBL" id="VJMH01006058">
    <property type="protein sequence ID" value="KAF0691590.1"/>
    <property type="molecule type" value="Genomic_DNA"/>
</dbReference>
<evidence type="ECO:0000313" key="2">
    <source>
        <dbReference type="EMBL" id="VFT93976.1"/>
    </source>
</evidence>
<evidence type="ECO:0000313" key="1">
    <source>
        <dbReference type="EMBL" id="KAF0691590.1"/>
    </source>
</evidence>
<organism evidence="2 3">
    <name type="scientific">Aphanomyces stellatus</name>
    <dbReference type="NCBI Taxonomy" id="120398"/>
    <lineage>
        <taxon>Eukaryota</taxon>
        <taxon>Sar</taxon>
        <taxon>Stramenopiles</taxon>
        <taxon>Oomycota</taxon>
        <taxon>Saprolegniomycetes</taxon>
        <taxon>Saprolegniales</taxon>
        <taxon>Verrucalvaceae</taxon>
        <taxon>Aphanomyces</taxon>
    </lineage>
</organism>
<name>A0A485L7C8_9STRA</name>
<protein>
    <submittedName>
        <fullName evidence="2">Aste57867_17219 protein</fullName>
    </submittedName>
</protein>
<evidence type="ECO:0000313" key="3">
    <source>
        <dbReference type="Proteomes" id="UP000332933"/>
    </source>
</evidence>
<proteinExistence type="predicted"/>
<dbReference type="AlphaFoldDB" id="A0A485L7C8"/>
<reference evidence="1" key="2">
    <citation type="submission" date="2019-06" db="EMBL/GenBank/DDBJ databases">
        <title>Genomics analysis of Aphanomyces spp. identifies a new class of oomycete effector associated with host adaptation.</title>
        <authorList>
            <person name="Gaulin E."/>
        </authorList>
    </citation>
    <scope>NUCLEOTIDE SEQUENCE</scope>
    <source>
        <strain evidence="1">CBS 578.67</strain>
    </source>
</reference>
<reference evidence="2 3" key="1">
    <citation type="submission" date="2019-03" db="EMBL/GenBank/DDBJ databases">
        <authorList>
            <person name="Gaulin E."/>
            <person name="Dumas B."/>
        </authorList>
    </citation>
    <scope>NUCLEOTIDE SEQUENCE [LARGE SCALE GENOMIC DNA]</scope>
    <source>
        <strain evidence="2">CBS 568.67</strain>
    </source>
</reference>
<accession>A0A485L7C8</accession>
<dbReference type="OrthoDB" id="66957at2759"/>